<comment type="caution">
    <text evidence="1">The sequence shown here is derived from an EMBL/GenBank/DDBJ whole genome shotgun (WGS) entry which is preliminary data.</text>
</comment>
<sequence>MVGSIRVAVVGLGVAGSYLVARLSRETKHEVHGFDMLPCPDSKCAWGGSKHELSRILKPFDMDFEEYILYEGRKLHVLFDGKGERTIPTVGLVTFDKNRVEEKLVQLAVEGGAKITRGRKVALEELSNFDVIVDASGVYRSILPRISDDIIFPNLEYRVEYDRQPPYDDFTVIPYPGLTGYTWFFPLGPRVAHVGGGDKLHRQKEYVEEFMLKHGGRKLKTIARPIRLLPFGRTQPVSIKKGDTHIVGVGEAIGTVFPLLGEGIIPSFQSAEILFECLSNGTLDKDVYTSRLKGKFFYFEPIYKAILAKWQGKWSPTRTLPSLLYAYLKSKRIEQRFGIKVRITDFLEIFRNT</sequence>
<dbReference type="PANTHER" id="PTHR42685:SF21">
    <property type="entry name" value="DEHYDROGENASE (FLAVOPROTEIN)-LIKE PROTEIN"/>
    <property type="match status" value="1"/>
</dbReference>
<reference evidence="1 2" key="1">
    <citation type="submission" date="2017-04" db="EMBL/GenBank/DDBJ databases">
        <title>Novel microbial lineages endemic to geothermal iron-oxide mats fill important gaps in the evolutionary history of Archaea.</title>
        <authorList>
            <person name="Jay Z.J."/>
            <person name="Beam J.P."/>
            <person name="Dlakic M."/>
            <person name="Rusch D.B."/>
            <person name="Kozubal M.A."/>
            <person name="Inskeep W.P."/>
        </authorList>
    </citation>
    <scope>NUCLEOTIDE SEQUENCE [LARGE SCALE GENOMIC DNA]</scope>
    <source>
        <strain evidence="1">OSP_D</strain>
    </source>
</reference>
<dbReference type="InterPro" id="IPR036188">
    <property type="entry name" value="FAD/NAD-bd_sf"/>
</dbReference>
<name>A0A2R6B1I3_9ARCH</name>
<dbReference type="Gene3D" id="3.50.50.60">
    <property type="entry name" value="FAD/NAD(P)-binding domain"/>
    <property type="match status" value="1"/>
</dbReference>
<gene>
    <name evidence="1" type="ORF">B9Q03_00835</name>
</gene>
<dbReference type="Proteomes" id="UP000240322">
    <property type="component" value="Unassembled WGS sequence"/>
</dbReference>
<dbReference type="EMBL" id="NEXE01000003">
    <property type="protein sequence ID" value="PSN92480.1"/>
    <property type="molecule type" value="Genomic_DNA"/>
</dbReference>
<proteinExistence type="predicted"/>
<evidence type="ECO:0008006" key="3">
    <source>
        <dbReference type="Google" id="ProtNLM"/>
    </source>
</evidence>
<protein>
    <recommendedName>
        <fullName evidence="3">NAD(P)/FAD-dependent oxidoreductase</fullName>
    </recommendedName>
</protein>
<organism evidence="1 2">
    <name type="scientific">Candidatus Marsarchaeota G2 archaeon OSP_D</name>
    <dbReference type="NCBI Taxonomy" id="1978157"/>
    <lineage>
        <taxon>Archaea</taxon>
        <taxon>Candidatus Marsarchaeota</taxon>
        <taxon>Candidatus Marsarchaeota group 2</taxon>
    </lineage>
</organism>
<accession>A0A2R6B1I3</accession>
<evidence type="ECO:0000313" key="1">
    <source>
        <dbReference type="EMBL" id="PSN92480.1"/>
    </source>
</evidence>
<dbReference type="InterPro" id="IPR050407">
    <property type="entry name" value="Geranylgeranyl_reductase"/>
</dbReference>
<evidence type="ECO:0000313" key="2">
    <source>
        <dbReference type="Proteomes" id="UP000240322"/>
    </source>
</evidence>
<dbReference type="PANTHER" id="PTHR42685">
    <property type="entry name" value="GERANYLGERANYL DIPHOSPHATE REDUCTASE"/>
    <property type="match status" value="1"/>
</dbReference>
<dbReference type="SUPFAM" id="SSF51905">
    <property type="entry name" value="FAD/NAD(P)-binding domain"/>
    <property type="match status" value="1"/>
</dbReference>
<dbReference type="AlphaFoldDB" id="A0A2R6B1I3"/>